<dbReference type="RefSeq" id="WP_221466916.1">
    <property type="nucleotide sequence ID" value="NZ_BAABEK010000040.1"/>
</dbReference>
<organism evidence="2 3">
    <name type="scientific">Streptosporangium album</name>
    <dbReference type="NCBI Taxonomy" id="47479"/>
    <lineage>
        <taxon>Bacteria</taxon>
        <taxon>Bacillati</taxon>
        <taxon>Actinomycetota</taxon>
        <taxon>Actinomycetes</taxon>
        <taxon>Streptosporangiales</taxon>
        <taxon>Streptosporangiaceae</taxon>
        <taxon>Streptosporangium</taxon>
    </lineage>
</organism>
<protein>
    <submittedName>
        <fullName evidence="2">Uncharacterized protein</fullName>
    </submittedName>
</protein>
<proteinExistence type="predicted"/>
<evidence type="ECO:0000256" key="1">
    <source>
        <dbReference type="SAM" id="MobiDB-lite"/>
    </source>
</evidence>
<name>A0A7W7WF72_9ACTN</name>
<dbReference type="Proteomes" id="UP000534286">
    <property type="component" value="Unassembled WGS sequence"/>
</dbReference>
<reference evidence="2 3" key="1">
    <citation type="submission" date="2020-08" db="EMBL/GenBank/DDBJ databases">
        <title>Sequencing the genomes of 1000 actinobacteria strains.</title>
        <authorList>
            <person name="Klenk H.-P."/>
        </authorList>
    </citation>
    <scope>NUCLEOTIDE SEQUENCE [LARGE SCALE GENOMIC DNA]</scope>
    <source>
        <strain evidence="2 3">DSM 43023</strain>
    </source>
</reference>
<feature type="region of interest" description="Disordered" evidence="1">
    <location>
        <begin position="40"/>
        <end position="63"/>
    </location>
</feature>
<accession>A0A7W7WF72</accession>
<gene>
    <name evidence="2" type="ORF">FHR32_008578</name>
</gene>
<keyword evidence="3" id="KW-1185">Reference proteome</keyword>
<dbReference type="EMBL" id="JACHJU010000007">
    <property type="protein sequence ID" value="MBB4944175.1"/>
    <property type="molecule type" value="Genomic_DNA"/>
</dbReference>
<evidence type="ECO:0000313" key="2">
    <source>
        <dbReference type="EMBL" id="MBB4944175.1"/>
    </source>
</evidence>
<sequence length="63" mass="6420">MDDAPSLGAALDPEFAGGTALGKRYVDLTCGLELLCTKPGKGTLSVSTEPLTVKDAKPLPSSD</sequence>
<dbReference type="AlphaFoldDB" id="A0A7W7WF72"/>
<evidence type="ECO:0000313" key="3">
    <source>
        <dbReference type="Proteomes" id="UP000534286"/>
    </source>
</evidence>
<comment type="caution">
    <text evidence="2">The sequence shown here is derived from an EMBL/GenBank/DDBJ whole genome shotgun (WGS) entry which is preliminary data.</text>
</comment>